<proteinExistence type="predicted"/>
<feature type="compositionally biased region" description="Polar residues" evidence="3">
    <location>
        <begin position="86"/>
        <end position="105"/>
    </location>
</feature>
<feature type="region of interest" description="Disordered" evidence="3">
    <location>
        <begin position="72"/>
        <end position="112"/>
    </location>
</feature>
<dbReference type="GO" id="GO:0005634">
    <property type="term" value="C:nucleus"/>
    <property type="evidence" value="ECO:0007669"/>
    <property type="project" value="UniProtKB-SubCell"/>
</dbReference>
<accession>A0A8H4FEE1</accession>
<dbReference type="PANTHER" id="PTHR31001:SF85">
    <property type="entry name" value="ZN(II)2CYS6 TRANSCRIPTION FACTOR (EUROFUNG)"/>
    <property type="match status" value="1"/>
</dbReference>
<dbReference type="RefSeq" id="XP_045257104.1">
    <property type="nucleotide sequence ID" value="XM_045407971.1"/>
</dbReference>
<evidence type="ECO:0000256" key="3">
    <source>
        <dbReference type="SAM" id="MobiDB-lite"/>
    </source>
</evidence>
<dbReference type="GeneID" id="69015139"/>
<feature type="non-terminal residue" evidence="4">
    <location>
        <position position="1"/>
    </location>
</feature>
<comment type="subcellular location">
    <subcellularLocation>
        <location evidence="1">Nucleus</location>
    </subcellularLocation>
</comment>
<evidence type="ECO:0000313" key="5">
    <source>
        <dbReference type="Proteomes" id="UP000613401"/>
    </source>
</evidence>
<name>A0A8H4FEE1_COLGL</name>
<evidence type="ECO:0000313" key="4">
    <source>
        <dbReference type="EMBL" id="KAF3797944.1"/>
    </source>
</evidence>
<reference evidence="4" key="1">
    <citation type="journal article" date="2020" name="Phytopathology">
        <title>Genome sequence and comparative analysis of Colletotrichum gloeosporioides isolated from Liriodendron leaves.</title>
        <authorList>
            <person name="Fu F.F."/>
            <person name="Hao Z."/>
            <person name="Wang P."/>
            <person name="Lu Y."/>
            <person name="Xue L.J."/>
            <person name="Wei G."/>
            <person name="Tian Y."/>
            <person name="Baishi H."/>
            <person name="Xu H."/>
            <person name="Shi J."/>
            <person name="Cheng T."/>
            <person name="Wang G."/>
            <person name="Yi Y."/>
            <person name="Chen J."/>
        </authorList>
    </citation>
    <scope>NUCLEOTIDE SEQUENCE</scope>
    <source>
        <strain evidence="4">Lc1</strain>
    </source>
</reference>
<dbReference type="InterPro" id="IPR050613">
    <property type="entry name" value="Sec_Metabolite_Reg"/>
</dbReference>
<keyword evidence="2" id="KW-0539">Nucleus</keyword>
<evidence type="ECO:0000256" key="2">
    <source>
        <dbReference type="ARBA" id="ARBA00023242"/>
    </source>
</evidence>
<dbReference type="PANTHER" id="PTHR31001">
    <property type="entry name" value="UNCHARACTERIZED TRANSCRIPTIONAL REGULATORY PROTEIN"/>
    <property type="match status" value="1"/>
</dbReference>
<keyword evidence="5" id="KW-1185">Reference proteome</keyword>
<evidence type="ECO:0000256" key="1">
    <source>
        <dbReference type="ARBA" id="ARBA00004123"/>
    </source>
</evidence>
<dbReference type="EMBL" id="WVTB01000104">
    <property type="protein sequence ID" value="KAF3797944.1"/>
    <property type="molecule type" value="Genomic_DNA"/>
</dbReference>
<dbReference type="Proteomes" id="UP000613401">
    <property type="component" value="Unassembled WGS sequence"/>
</dbReference>
<gene>
    <name evidence="4" type="ORF">GCG54_00007998</name>
</gene>
<dbReference type="CDD" id="cd12148">
    <property type="entry name" value="fungal_TF_MHR"/>
    <property type="match status" value="1"/>
</dbReference>
<sequence length="261" mass="29223">PDDEYYGYGFISFEAFGIGVVSPDDYRTTTSIRLIACQRRKIKWTPAPARRRRPYNQALKSHLAQCEELLNNSNDLGNDSAREHGTPQSAHFHTPTESSHVSKWTTDGKLAENPNGNVTFMDNYLLGMVNDEKKSTTTPWIPSSRCQNLISFLMKKTGTSTAHAWPSPAVAFKLWQTFLDRLNPFTKVIHMPSLQPFVVEATNGPHCLSSNIMSLMLSIFLMAVNSMTEDECDNSLGIPKESATVTFSAATQQALRRLDFI</sequence>
<comment type="caution">
    <text evidence="4">The sequence shown here is derived from an EMBL/GenBank/DDBJ whole genome shotgun (WGS) entry which is preliminary data.</text>
</comment>
<dbReference type="AlphaFoldDB" id="A0A8H4FEE1"/>
<reference evidence="4" key="2">
    <citation type="submission" date="2020-03" db="EMBL/GenBank/DDBJ databases">
        <authorList>
            <person name="Fu F.-F."/>
            <person name="Chen J."/>
        </authorList>
    </citation>
    <scope>NUCLEOTIDE SEQUENCE</scope>
    <source>
        <strain evidence="4">Lc1</strain>
    </source>
</reference>
<protein>
    <submittedName>
        <fullName evidence="4">Uncharacterized protein</fullName>
    </submittedName>
</protein>
<organism evidence="4 5">
    <name type="scientific">Colletotrichum gloeosporioides</name>
    <name type="common">Anthracnose fungus</name>
    <name type="synonym">Glomerella cingulata</name>
    <dbReference type="NCBI Taxonomy" id="474922"/>
    <lineage>
        <taxon>Eukaryota</taxon>
        <taxon>Fungi</taxon>
        <taxon>Dikarya</taxon>
        <taxon>Ascomycota</taxon>
        <taxon>Pezizomycotina</taxon>
        <taxon>Sordariomycetes</taxon>
        <taxon>Hypocreomycetidae</taxon>
        <taxon>Glomerellales</taxon>
        <taxon>Glomerellaceae</taxon>
        <taxon>Colletotrichum</taxon>
        <taxon>Colletotrichum gloeosporioides species complex</taxon>
    </lineage>
</organism>